<sequence>MSIPGIKRRIALGPQARLNALLMLEENPYQAALDSIPSQIVMQNKGHREELWTTPRQSASSILSTIAIVTSPSPSSSQLFLLPPFGRHIHVAGDVVVSGSAKSRQL</sequence>
<dbReference type="Proteomes" id="UP000018001">
    <property type="component" value="Unassembled WGS sequence"/>
</dbReference>
<accession>V5FXJ6</accession>
<name>V5FXJ6_BYSSN</name>
<gene>
    <name evidence="1" type="ORF">PVAR5_3072</name>
</gene>
<reference evidence="2" key="1">
    <citation type="journal article" date="2014" name="Genome Announc.">
        <title>Draft genome sequence of the formaldehyde-resistant fungus Byssochlamys spectabilis No. 5 (anamorph Paecilomyces variotii No. 5) (NBRC109023).</title>
        <authorList>
            <person name="Oka T."/>
            <person name="Ekino K."/>
            <person name="Fukuda K."/>
            <person name="Nomura Y."/>
        </authorList>
    </citation>
    <scope>NUCLEOTIDE SEQUENCE [LARGE SCALE GENOMIC DNA]</scope>
    <source>
        <strain evidence="2">No. 5 / NBRC 109023</strain>
    </source>
</reference>
<dbReference type="HOGENOM" id="CLU_2222870_0_0_1"/>
<proteinExistence type="predicted"/>
<evidence type="ECO:0000313" key="2">
    <source>
        <dbReference type="Proteomes" id="UP000018001"/>
    </source>
</evidence>
<dbReference type="AlphaFoldDB" id="V5FXJ6"/>
<comment type="caution">
    <text evidence="1">The sequence shown here is derived from an EMBL/GenBank/DDBJ whole genome shotgun (WGS) entry which is preliminary data.</text>
</comment>
<protein>
    <submittedName>
        <fullName evidence="1">Uncharacterized protein</fullName>
    </submittedName>
</protein>
<evidence type="ECO:0000313" key="1">
    <source>
        <dbReference type="EMBL" id="GAD94446.1"/>
    </source>
</evidence>
<keyword evidence="2" id="KW-1185">Reference proteome</keyword>
<organism evidence="1 2">
    <name type="scientific">Byssochlamys spectabilis (strain No. 5 / NBRC 109023)</name>
    <name type="common">Paecilomyces variotii</name>
    <dbReference type="NCBI Taxonomy" id="1356009"/>
    <lineage>
        <taxon>Eukaryota</taxon>
        <taxon>Fungi</taxon>
        <taxon>Dikarya</taxon>
        <taxon>Ascomycota</taxon>
        <taxon>Pezizomycotina</taxon>
        <taxon>Eurotiomycetes</taxon>
        <taxon>Eurotiomycetidae</taxon>
        <taxon>Eurotiales</taxon>
        <taxon>Thermoascaceae</taxon>
        <taxon>Paecilomyces</taxon>
    </lineage>
</organism>
<dbReference type="InParanoid" id="V5FXJ6"/>
<dbReference type="EMBL" id="BAUL01000092">
    <property type="protein sequence ID" value="GAD94446.1"/>
    <property type="molecule type" value="Genomic_DNA"/>
</dbReference>